<dbReference type="EMBL" id="JAGGLP010000009">
    <property type="protein sequence ID" value="MBP2051732.1"/>
    <property type="molecule type" value="Genomic_DNA"/>
</dbReference>
<dbReference type="Pfam" id="PF12770">
    <property type="entry name" value="CHAT"/>
    <property type="match status" value="1"/>
</dbReference>
<name>A0A1B1AT85_9ACTN</name>
<dbReference type="OrthoDB" id="3206999at2"/>
<dbReference type="Gene3D" id="1.25.40.10">
    <property type="entry name" value="Tetratricopeptide repeat domain"/>
    <property type="match status" value="1"/>
</dbReference>
<evidence type="ECO:0000259" key="1">
    <source>
        <dbReference type="Pfam" id="PF12770"/>
    </source>
</evidence>
<evidence type="ECO:0000313" key="3">
    <source>
        <dbReference type="EMBL" id="MBP2051732.1"/>
    </source>
</evidence>
<evidence type="ECO:0000313" key="2">
    <source>
        <dbReference type="EMBL" id="ANP49783.1"/>
    </source>
</evidence>
<accession>A0A1B1AT85</accession>
<dbReference type="KEGG" id="sgs:AVL59_09325"/>
<dbReference type="InterPro" id="IPR011990">
    <property type="entry name" value="TPR-like_helical_dom_sf"/>
</dbReference>
<dbReference type="Proteomes" id="UP001519309">
    <property type="component" value="Unassembled WGS sequence"/>
</dbReference>
<dbReference type="RefSeq" id="WP_067301428.1">
    <property type="nucleotide sequence ID" value="NZ_CP016279.1"/>
</dbReference>
<keyword evidence="5" id="KW-1185">Reference proteome</keyword>
<feature type="domain" description="CHAT" evidence="1">
    <location>
        <begin position="984"/>
        <end position="1265"/>
    </location>
</feature>
<evidence type="ECO:0000313" key="4">
    <source>
        <dbReference type="Proteomes" id="UP000092659"/>
    </source>
</evidence>
<dbReference type="STRING" id="68214.AVL59_09325"/>
<protein>
    <submittedName>
        <fullName evidence="3">Tetratricopeptide (TPR) repeat protein</fullName>
    </submittedName>
</protein>
<dbReference type="InterPro" id="IPR024983">
    <property type="entry name" value="CHAT_dom"/>
</dbReference>
<gene>
    <name evidence="2" type="ORF">AVL59_09325</name>
    <name evidence="3" type="ORF">J2Z21_004709</name>
</gene>
<sequence>MSGSDYQAEFAASLTEQAAYLSSLGRFADALEPSTEACEIYMSTGVGDAAARAEAFTRQVIVLARLDRTNDVPMWAHLALAHWYELGAPGNRMLMARILHVISVLQILAGEDGDAVITAADAVGLAPGSRTGRRGPTELRLLVRVLTAHAMALAGAGRPGEAAEVAGEALRKRLADTAETADVLESLADPGQTHRPSPHLLLAGLDASLADIAGTRGARVAPEDSVLLNRHLMREGSDSAQPSLLTALAARFTQLSAEGRKEEAADWLSEAISTSRQLLTDGEPGYGRHVTRVMGDIGDFLWSRLDQCDAEDLDRLVDIRGLAYEGSAEAGDTGRADAAFRLGTGLLARFERGHETRDLEDLLALLRRSGERFPTSELRHGMAWLASRALTHRYDLTGDRADLYEAIEHGIKAIVADDEPGTGTGAAHVDAMSRLSHRLWHRYNTFGTPDDLEAAITLIDRSLSVLGDHHAERARLLVSLGTVLFARYDRSGDPADLDRTIDLAREASGDEPARIPALELLCTALIRRYGKSDSSHDPGEAVMALRQLISALPQGHEARAEHLVNLSVMLRQRHSRTMDSVDLQEALAAGRQAVALLSADDPRRSAALFNLTRVLEDVHKRSGDRQLLSEAVDAAEEAVSRSPDNAPDRAAVVANLAQALGARWLAQGVKADLTEAISLARHAVEILPADSPTRAPLLDLLEALLRYGVEHEADHGIRGQAMSLAFERGSPEAGLAEAIAVLRSDTAAPNALPLERIRAAERLGRLAMTAGQSEVALEGYSLAVDLLPLALAARRGRPTRRGGTEPGDLDELVNDAAAAAMAAERWEQAAVLLERGRVALLAHSPGPDQRLEYLRALDPELADHFEELGDRISRGEPRGRRPGLVAEWDRLIEQVRLLPGMSSFLAPPRFQDLAAQVQDGPLVMVNVSRYRSDAIIVTSGGVIAVPLPGLHEELPQQLRRFRSTLAARYAPLEDHLKAEGTLRDVLHWLWSAVAQPVLDTLGLRNPRPDEPLPRLWWIPTGLLGLLPLHAAEEPRAVQGALSMLDCVCPSYAATISALGEARRKPHAPLSALVVAPTGSPRVDDLPHAEREAHEVLARMGTARLLSGTEATKDAVLSQLPQASVVHFACHGVMNPGSLRAGGLELADGPLTTAELRAAQATAPQLVVLSACGTASRPAADADSPWQAVSLPATLHLGGYRHAIGTLWEVDDRTHADMASLFYAALTDRGSVSTDDSPRALHEAVRRVRARYPHIPSLWAAHIHVGP</sequence>
<dbReference type="EMBL" id="CP016279">
    <property type="protein sequence ID" value="ANP49783.1"/>
    <property type="molecule type" value="Genomic_DNA"/>
</dbReference>
<proteinExistence type="predicted"/>
<dbReference type="AlphaFoldDB" id="A0A1B1AT85"/>
<reference evidence="2 4" key="1">
    <citation type="submission" date="2016-06" db="EMBL/GenBank/DDBJ databases">
        <title>Complete genome sequence of Streptomyces griseochromogenes ATCC 14511, the Blasticidin S producer.</title>
        <authorList>
            <person name="Wu L."/>
        </authorList>
    </citation>
    <scope>NUCLEOTIDE SEQUENCE [LARGE SCALE GENOMIC DNA]</scope>
    <source>
        <strain evidence="2 4">ATCC 14511</strain>
    </source>
</reference>
<organism evidence="2 4">
    <name type="scientific">Streptomyces griseochromogenes</name>
    <dbReference type="NCBI Taxonomy" id="68214"/>
    <lineage>
        <taxon>Bacteria</taxon>
        <taxon>Bacillati</taxon>
        <taxon>Actinomycetota</taxon>
        <taxon>Actinomycetes</taxon>
        <taxon>Kitasatosporales</taxon>
        <taxon>Streptomycetaceae</taxon>
        <taxon>Streptomyces</taxon>
    </lineage>
</organism>
<evidence type="ECO:0000313" key="5">
    <source>
        <dbReference type="Proteomes" id="UP001519309"/>
    </source>
</evidence>
<reference evidence="3 5" key="2">
    <citation type="submission" date="2021-03" db="EMBL/GenBank/DDBJ databases">
        <title>Genomic Encyclopedia of Type Strains, Phase IV (KMG-IV): sequencing the most valuable type-strain genomes for metagenomic binning, comparative biology and taxonomic classification.</title>
        <authorList>
            <person name="Goeker M."/>
        </authorList>
    </citation>
    <scope>NUCLEOTIDE SEQUENCE [LARGE SCALE GENOMIC DNA]</scope>
    <source>
        <strain evidence="3 5">DSM 40499</strain>
    </source>
</reference>
<dbReference type="Proteomes" id="UP000092659">
    <property type="component" value="Chromosome"/>
</dbReference>